<comment type="caution">
    <text evidence="1">The sequence shown here is derived from an EMBL/GenBank/DDBJ whole genome shotgun (WGS) entry which is preliminary data.</text>
</comment>
<protein>
    <submittedName>
        <fullName evidence="1">Uncharacterized protein</fullName>
    </submittedName>
</protein>
<evidence type="ECO:0000313" key="2">
    <source>
        <dbReference type="Proteomes" id="UP000626697"/>
    </source>
</evidence>
<sequence>MFIKCKTSIIKNILNIWKSIEEIKMNDKIINKLNIENNYKIKINWYFW</sequence>
<reference evidence="1 2" key="1">
    <citation type="submission" date="2020-08" db="EMBL/GenBank/DDBJ databases">
        <title>Genomic Encyclopedia of Type Strains, Phase IV (KMG-IV): sequencing the most valuable type-strain genomes for metagenomic binning, comparative biology and taxonomic classification.</title>
        <authorList>
            <person name="Goeker M."/>
        </authorList>
    </citation>
    <scope>NUCLEOTIDE SEQUENCE [LARGE SCALE GENOMIC DNA]</scope>
    <source>
        <strain evidence="1 2">DSM 105481</strain>
    </source>
</reference>
<dbReference type="EMBL" id="JACJHX010000007">
    <property type="protein sequence ID" value="MBA9027328.1"/>
    <property type="molecule type" value="Genomic_DNA"/>
</dbReference>
<accession>A0ABR6CRQ1</accession>
<dbReference type="Proteomes" id="UP000626697">
    <property type="component" value="Unassembled WGS sequence"/>
</dbReference>
<gene>
    <name evidence="1" type="ORF">HNP81_002618</name>
</gene>
<organism evidence="1 2">
    <name type="scientific">Peribacillus huizhouensis</name>
    <dbReference type="NCBI Taxonomy" id="1501239"/>
    <lineage>
        <taxon>Bacteria</taxon>
        <taxon>Bacillati</taxon>
        <taxon>Bacillota</taxon>
        <taxon>Bacilli</taxon>
        <taxon>Bacillales</taxon>
        <taxon>Bacillaceae</taxon>
        <taxon>Peribacillus</taxon>
    </lineage>
</organism>
<keyword evidence="2" id="KW-1185">Reference proteome</keyword>
<name>A0ABR6CRQ1_9BACI</name>
<evidence type="ECO:0000313" key="1">
    <source>
        <dbReference type="EMBL" id="MBA9027328.1"/>
    </source>
</evidence>
<proteinExistence type="predicted"/>